<reference evidence="2 3" key="1">
    <citation type="journal article" date="2018" name="Sci. Rep.">
        <title>Comparative genomics provides insights into the lifestyle and reveals functional heterogeneity of dark septate endophytic fungi.</title>
        <authorList>
            <person name="Knapp D.G."/>
            <person name="Nemeth J.B."/>
            <person name="Barry K."/>
            <person name="Hainaut M."/>
            <person name="Henrissat B."/>
            <person name="Johnson J."/>
            <person name="Kuo A."/>
            <person name="Lim J.H.P."/>
            <person name="Lipzen A."/>
            <person name="Nolan M."/>
            <person name="Ohm R.A."/>
            <person name="Tamas L."/>
            <person name="Grigoriev I.V."/>
            <person name="Spatafora J.W."/>
            <person name="Nagy L.G."/>
            <person name="Kovacs G.M."/>
        </authorList>
    </citation>
    <scope>NUCLEOTIDE SEQUENCE [LARGE SCALE GENOMIC DNA]</scope>
    <source>
        <strain evidence="2 3">DSE2036</strain>
    </source>
</reference>
<name>A0A2V1E8X5_9PLEO</name>
<keyword evidence="3" id="KW-1185">Reference proteome</keyword>
<dbReference type="PANTHER" id="PTHR21581">
    <property type="entry name" value="D-ALANYL-D-ALANINE CARBOXYPEPTIDASE"/>
    <property type="match status" value="1"/>
</dbReference>
<dbReference type="Proteomes" id="UP000244855">
    <property type="component" value="Unassembled WGS sequence"/>
</dbReference>
<dbReference type="SUPFAM" id="SSF48452">
    <property type="entry name" value="TPR-like"/>
    <property type="match status" value="1"/>
</dbReference>
<dbReference type="STRING" id="97972.A0A2V1E8X5"/>
<sequence length="479" mass="53033">MNPPPHIPEPARSHGRAPSSDERRRIAIPRRSTKGPLDIDDPLSEPPSTSSPRITVPARNPLQHHARVLSPTRSETSPLSPQLQHHHQRHGSVKSPVVDDMPPKDFSFIQDPQAYHVLPASNIPPPFLNAPSNPPLSSPVDSLLLSGHFRLAAIAASRNILQSASPTDYESLLHLLHIRLACLCLISEHALAAQESKVLGDLTSTFYRHPLTNAHLAPWDLRLLVVRLAALGFGEWRKGIMGYYELARECRENIVKAESDQDKVMWRARLRDCGIRVANILIEMGDLESAGRHLSTLPQSSPESSSSSDLNEIRVMEILVRLRLGDVQAAKRLLEESSPTTTATAAEDDDDDDENNDENTNDLITGTLTALTHLATSNYPKATSLFQTLHTQYPHDTMVAQNLAVCLLYTGQIAASKKLLTDVVDSSLPFHSSVFNLCTVYELCTERNRDRKVQLAERLAARKVDGKVGWEIPSSDFKL</sequence>
<dbReference type="PANTHER" id="PTHR21581:SF6">
    <property type="entry name" value="TRAFFICKING PROTEIN PARTICLE COMPLEX SUBUNIT 12"/>
    <property type="match status" value="1"/>
</dbReference>
<feature type="compositionally biased region" description="Acidic residues" evidence="1">
    <location>
        <begin position="346"/>
        <end position="360"/>
    </location>
</feature>
<organism evidence="2 3">
    <name type="scientific">Periconia macrospinosa</name>
    <dbReference type="NCBI Taxonomy" id="97972"/>
    <lineage>
        <taxon>Eukaryota</taxon>
        <taxon>Fungi</taxon>
        <taxon>Dikarya</taxon>
        <taxon>Ascomycota</taxon>
        <taxon>Pezizomycotina</taxon>
        <taxon>Dothideomycetes</taxon>
        <taxon>Pleosporomycetidae</taxon>
        <taxon>Pleosporales</taxon>
        <taxon>Massarineae</taxon>
        <taxon>Periconiaceae</taxon>
        <taxon>Periconia</taxon>
    </lineage>
</organism>
<evidence type="ECO:0000256" key="1">
    <source>
        <dbReference type="SAM" id="MobiDB-lite"/>
    </source>
</evidence>
<evidence type="ECO:0008006" key="4">
    <source>
        <dbReference type="Google" id="ProtNLM"/>
    </source>
</evidence>
<gene>
    <name evidence="2" type="ORF">DM02DRAFT_715275</name>
</gene>
<accession>A0A2V1E8X5</accession>
<feature type="region of interest" description="Disordered" evidence="1">
    <location>
        <begin position="1"/>
        <end position="98"/>
    </location>
</feature>
<dbReference type="OrthoDB" id="428342at2759"/>
<feature type="compositionally biased region" description="Polar residues" evidence="1">
    <location>
        <begin position="71"/>
        <end position="83"/>
    </location>
</feature>
<evidence type="ECO:0000313" key="3">
    <source>
        <dbReference type="Proteomes" id="UP000244855"/>
    </source>
</evidence>
<dbReference type="InterPro" id="IPR011990">
    <property type="entry name" value="TPR-like_helical_dom_sf"/>
</dbReference>
<protein>
    <recommendedName>
        <fullName evidence="4">TPR-like protein</fullName>
    </recommendedName>
</protein>
<dbReference type="GO" id="GO:0005794">
    <property type="term" value="C:Golgi apparatus"/>
    <property type="evidence" value="ECO:0007669"/>
    <property type="project" value="TreeGrafter"/>
</dbReference>
<evidence type="ECO:0000313" key="2">
    <source>
        <dbReference type="EMBL" id="PVI06094.1"/>
    </source>
</evidence>
<dbReference type="Gene3D" id="1.25.40.10">
    <property type="entry name" value="Tetratricopeptide repeat domain"/>
    <property type="match status" value="1"/>
</dbReference>
<dbReference type="AlphaFoldDB" id="A0A2V1E8X5"/>
<feature type="region of interest" description="Disordered" evidence="1">
    <location>
        <begin position="333"/>
        <end position="362"/>
    </location>
</feature>
<proteinExistence type="predicted"/>
<dbReference type="EMBL" id="KZ805310">
    <property type="protein sequence ID" value="PVI06094.1"/>
    <property type="molecule type" value="Genomic_DNA"/>
</dbReference>
<dbReference type="GO" id="GO:0030008">
    <property type="term" value="C:TRAPP complex"/>
    <property type="evidence" value="ECO:0007669"/>
    <property type="project" value="TreeGrafter"/>
</dbReference>